<feature type="transmembrane region" description="Helical" evidence="1">
    <location>
        <begin position="100"/>
        <end position="120"/>
    </location>
</feature>
<evidence type="ECO:0000313" key="2">
    <source>
        <dbReference type="EMBL" id="SMP33074.1"/>
    </source>
</evidence>
<comment type="caution">
    <text evidence="2">The sequence shown here is derived from an EMBL/GenBank/DDBJ whole genome shotgun (WGS) entry which is preliminary data.</text>
</comment>
<protein>
    <submittedName>
        <fullName evidence="2">Uncharacterized protein</fullName>
    </submittedName>
</protein>
<dbReference type="AlphaFoldDB" id="A0AA45WSI8"/>
<evidence type="ECO:0000313" key="3">
    <source>
        <dbReference type="Proteomes" id="UP001157946"/>
    </source>
</evidence>
<dbReference type="Proteomes" id="UP001157946">
    <property type="component" value="Unassembled WGS sequence"/>
</dbReference>
<sequence length="251" mass="30084">MDKDNNTNSRERLFNVISNFLGPELIIFVLIAIWYLIAYFYNLGKFHYYKLPTFYMELGSKRRWHNQLEEFIDIMKLKFRKTINRVSSKMINKIKSNEKVISSFFRLILFLFIIGTAYYYGYSISEWTENYYVLEEMPSSNNKANELNVVIETYQDYYIVVKAHKKITSNPPYSPLRAWRMEKHYLSQSFDLTKEKKPYKTYTPKFELVPIKQDKEQILIKEPSGQVKPIKFDDKKYIVKNMNLGALVLEE</sequence>
<keyword evidence="1" id="KW-0812">Transmembrane</keyword>
<accession>A0AA45WSI8</accession>
<gene>
    <name evidence="2" type="ORF">SAMN06265361_10989</name>
</gene>
<name>A0AA45WSI8_9BACL</name>
<evidence type="ECO:0000256" key="1">
    <source>
        <dbReference type="SAM" id="Phobius"/>
    </source>
</evidence>
<proteinExistence type="predicted"/>
<organism evidence="2 3">
    <name type="scientific">Laceyella tengchongensis</name>
    <dbReference type="NCBI Taxonomy" id="574699"/>
    <lineage>
        <taxon>Bacteria</taxon>
        <taxon>Bacillati</taxon>
        <taxon>Bacillota</taxon>
        <taxon>Bacilli</taxon>
        <taxon>Bacillales</taxon>
        <taxon>Thermoactinomycetaceae</taxon>
        <taxon>Laceyella</taxon>
    </lineage>
</organism>
<keyword evidence="1" id="KW-1133">Transmembrane helix</keyword>
<keyword evidence="3" id="KW-1185">Reference proteome</keyword>
<reference evidence="2" key="1">
    <citation type="submission" date="2017-05" db="EMBL/GenBank/DDBJ databases">
        <authorList>
            <person name="Varghese N."/>
            <person name="Submissions S."/>
        </authorList>
    </citation>
    <scope>NUCLEOTIDE SEQUENCE</scope>
    <source>
        <strain evidence="2">DSM 45262</strain>
    </source>
</reference>
<keyword evidence="1" id="KW-0472">Membrane</keyword>
<feature type="transmembrane region" description="Helical" evidence="1">
    <location>
        <begin position="20"/>
        <end position="41"/>
    </location>
</feature>
<dbReference type="RefSeq" id="WP_102991162.1">
    <property type="nucleotide sequence ID" value="NZ_FXTU01000009.1"/>
</dbReference>
<dbReference type="EMBL" id="FXTU01000009">
    <property type="protein sequence ID" value="SMP33074.1"/>
    <property type="molecule type" value="Genomic_DNA"/>
</dbReference>